<protein>
    <submittedName>
        <fullName evidence="2">Uncharacterized protein</fullName>
    </submittedName>
</protein>
<evidence type="ECO:0000313" key="3">
    <source>
        <dbReference type="EMBL" id="QTE48645.1"/>
    </source>
</evidence>
<name>A0AAE6JBZ6_9SPHI</name>
<accession>A0AAE6JBZ6</accession>
<feature type="transmembrane region" description="Helical" evidence="1">
    <location>
        <begin position="6"/>
        <end position="24"/>
    </location>
</feature>
<evidence type="ECO:0000256" key="1">
    <source>
        <dbReference type="SAM" id="Phobius"/>
    </source>
</evidence>
<evidence type="ECO:0000313" key="5">
    <source>
        <dbReference type="Proteomes" id="UP000663940"/>
    </source>
</evidence>
<keyword evidence="1" id="KW-0472">Membrane</keyword>
<keyword evidence="5" id="KW-1185">Reference proteome</keyword>
<dbReference type="Proteomes" id="UP000663940">
    <property type="component" value="Chromosome"/>
</dbReference>
<gene>
    <name evidence="2" type="ORF">DIU31_003415</name>
    <name evidence="3" type="ORF">J3L21_24330</name>
</gene>
<dbReference type="EMBL" id="CP043451">
    <property type="protein sequence ID" value="QEM02611.1"/>
    <property type="molecule type" value="Genomic_DNA"/>
</dbReference>
<organism evidence="2 4">
    <name type="scientific">Mucilaginibacter rubeus</name>
    <dbReference type="NCBI Taxonomy" id="2027860"/>
    <lineage>
        <taxon>Bacteria</taxon>
        <taxon>Pseudomonadati</taxon>
        <taxon>Bacteroidota</taxon>
        <taxon>Sphingobacteriia</taxon>
        <taxon>Sphingobacteriales</taxon>
        <taxon>Sphingobacteriaceae</taxon>
        <taxon>Mucilaginibacter</taxon>
    </lineage>
</organism>
<reference evidence="3 5" key="2">
    <citation type="submission" date="2021-03" db="EMBL/GenBank/DDBJ databases">
        <title>Mucilaginibacter strains isolated from gold and copper mining confer multi heavy-metal resistance.</title>
        <authorList>
            <person name="Li Y."/>
        </authorList>
    </citation>
    <scope>NUCLEOTIDE SEQUENCE [LARGE SCALE GENOMIC DNA]</scope>
    <source>
        <strain evidence="3 5">P2-4</strain>
    </source>
</reference>
<keyword evidence="1" id="KW-1133">Transmembrane helix</keyword>
<reference evidence="2 4" key="1">
    <citation type="submission" date="2019-08" db="EMBL/GenBank/DDBJ databases">
        <title>Comparative genome analysis confer to the adaptation heavy metal polluted environment.</title>
        <authorList>
            <person name="Li Y."/>
        </authorList>
    </citation>
    <scope>NUCLEOTIDE SEQUENCE [LARGE SCALE GENOMIC DNA]</scope>
    <source>
        <strain evidence="2 4">P2</strain>
    </source>
</reference>
<dbReference type="RefSeq" id="WP_112654506.1">
    <property type="nucleotide sequence ID" value="NZ_CP043451.1"/>
</dbReference>
<evidence type="ECO:0000313" key="4">
    <source>
        <dbReference type="Proteomes" id="UP000250557"/>
    </source>
</evidence>
<evidence type="ECO:0000313" key="2">
    <source>
        <dbReference type="EMBL" id="QEM02611.1"/>
    </source>
</evidence>
<proteinExistence type="predicted"/>
<sequence length="106" mass="12898">MKKTLIIIVAILLISNLPIFNFFVQENYQYQNFDSSFTYSEESGKGKSFIGCIRTYGHFLCEHPEKDKGDNWLYRTFAIKPWRFWEWSQMLFSERYRLPYKEKTNK</sequence>
<dbReference type="AlphaFoldDB" id="A0AAE6JBZ6"/>
<dbReference type="EMBL" id="CP071880">
    <property type="protein sequence ID" value="QTE48645.1"/>
    <property type="molecule type" value="Genomic_DNA"/>
</dbReference>
<keyword evidence="1" id="KW-0812">Transmembrane</keyword>
<dbReference type="Proteomes" id="UP000250557">
    <property type="component" value="Chromosome"/>
</dbReference>